<dbReference type="RefSeq" id="WP_074318380.1">
    <property type="nucleotide sequence ID" value="NZ_FSQT01000002.1"/>
</dbReference>
<keyword evidence="2" id="KW-0732">Signal</keyword>
<evidence type="ECO:0000313" key="3">
    <source>
        <dbReference type="EMBL" id="SIN42148.1"/>
    </source>
</evidence>
<evidence type="ECO:0000256" key="1">
    <source>
        <dbReference type="SAM" id="MobiDB-lite"/>
    </source>
</evidence>
<sequence length="137" mass="13649">MLPAALTCPLWWVARWAARVLASFAVVAALALGAGQAPASAASSVAPAAAPSAFTPGPLAPSCRSAAVDDAEHATAEWAAETASTEWSADPQPVPPGVLTVVPAAPTGATRVRDAGADPLPRTDGRASRAPRAPPAR</sequence>
<feature type="chain" id="PRO_5039273804" evidence="2">
    <location>
        <begin position="40"/>
        <end position="137"/>
    </location>
</feature>
<keyword evidence="4" id="KW-1185">Reference proteome</keyword>
<gene>
    <name evidence="3" type="ORF">SAMN04489832_6837</name>
</gene>
<accession>A0A1N6B7D1</accession>
<name>A0A1N6B7D1_9ACTN</name>
<evidence type="ECO:0000313" key="4">
    <source>
        <dbReference type="Proteomes" id="UP000185124"/>
    </source>
</evidence>
<evidence type="ECO:0000256" key="2">
    <source>
        <dbReference type="SAM" id="SignalP"/>
    </source>
</evidence>
<dbReference type="Proteomes" id="UP000185124">
    <property type="component" value="Unassembled WGS sequence"/>
</dbReference>
<protein>
    <submittedName>
        <fullName evidence="3">Uncharacterized protein</fullName>
    </submittedName>
</protein>
<dbReference type="AlphaFoldDB" id="A0A1N6B7D1"/>
<feature type="region of interest" description="Disordered" evidence="1">
    <location>
        <begin position="105"/>
        <end position="137"/>
    </location>
</feature>
<dbReference type="EMBL" id="FSQT01000002">
    <property type="protein sequence ID" value="SIN42148.1"/>
    <property type="molecule type" value="Genomic_DNA"/>
</dbReference>
<dbReference type="STRING" id="709881.SAMN04489832_6837"/>
<feature type="compositionally biased region" description="Basic and acidic residues" evidence="1">
    <location>
        <begin position="111"/>
        <end position="127"/>
    </location>
</feature>
<organism evidence="3 4">
    <name type="scientific">Micromonospora cremea</name>
    <dbReference type="NCBI Taxonomy" id="709881"/>
    <lineage>
        <taxon>Bacteria</taxon>
        <taxon>Bacillati</taxon>
        <taxon>Actinomycetota</taxon>
        <taxon>Actinomycetes</taxon>
        <taxon>Micromonosporales</taxon>
        <taxon>Micromonosporaceae</taxon>
        <taxon>Micromonospora</taxon>
    </lineage>
</organism>
<proteinExistence type="predicted"/>
<feature type="signal peptide" evidence="2">
    <location>
        <begin position="1"/>
        <end position="39"/>
    </location>
</feature>
<reference evidence="4" key="1">
    <citation type="submission" date="2016-12" db="EMBL/GenBank/DDBJ databases">
        <authorList>
            <person name="Varghese N."/>
            <person name="Submissions S."/>
        </authorList>
    </citation>
    <scope>NUCLEOTIDE SEQUENCE [LARGE SCALE GENOMIC DNA]</scope>
    <source>
        <strain evidence="4">DSM 45599</strain>
    </source>
</reference>